<evidence type="ECO:0000313" key="2">
    <source>
        <dbReference type="EMBL" id="KAK4371350.1"/>
    </source>
</evidence>
<proteinExistence type="predicted"/>
<name>A0AAE1VT04_9SOLA</name>
<gene>
    <name evidence="2" type="ORF">RND71_010825</name>
</gene>
<feature type="region of interest" description="Disordered" evidence="1">
    <location>
        <begin position="1"/>
        <end position="38"/>
    </location>
</feature>
<evidence type="ECO:0000313" key="3">
    <source>
        <dbReference type="Proteomes" id="UP001291623"/>
    </source>
</evidence>
<evidence type="ECO:0000256" key="1">
    <source>
        <dbReference type="SAM" id="MobiDB-lite"/>
    </source>
</evidence>
<sequence>MLGQQALQGSSASIPAFGYSSSKGTRSSTNSSKGRSSVAEKIKKTLVLLDLFGSKNASVKKDNDTSSN</sequence>
<dbReference type="EMBL" id="JAVYJV010000005">
    <property type="protein sequence ID" value="KAK4371350.1"/>
    <property type="molecule type" value="Genomic_DNA"/>
</dbReference>
<dbReference type="AlphaFoldDB" id="A0AAE1VT04"/>
<feature type="compositionally biased region" description="Low complexity" evidence="1">
    <location>
        <begin position="20"/>
        <end position="37"/>
    </location>
</feature>
<dbReference type="Proteomes" id="UP001291623">
    <property type="component" value="Unassembled WGS sequence"/>
</dbReference>
<protein>
    <submittedName>
        <fullName evidence="2">Uncharacterized protein</fullName>
    </submittedName>
</protein>
<organism evidence="2 3">
    <name type="scientific">Anisodus tanguticus</name>
    <dbReference type="NCBI Taxonomy" id="243964"/>
    <lineage>
        <taxon>Eukaryota</taxon>
        <taxon>Viridiplantae</taxon>
        <taxon>Streptophyta</taxon>
        <taxon>Embryophyta</taxon>
        <taxon>Tracheophyta</taxon>
        <taxon>Spermatophyta</taxon>
        <taxon>Magnoliopsida</taxon>
        <taxon>eudicotyledons</taxon>
        <taxon>Gunneridae</taxon>
        <taxon>Pentapetalae</taxon>
        <taxon>asterids</taxon>
        <taxon>lamiids</taxon>
        <taxon>Solanales</taxon>
        <taxon>Solanaceae</taxon>
        <taxon>Solanoideae</taxon>
        <taxon>Hyoscyameae</taxon>
        <taxon>Anisodus</taxon>
    </lineage>
</organism>
<feature type="compositionally biased region" description="Polar residues" evidence="1">
    <location>
        <begin position="1"/>
        <end position="13"/>
    </location>
</feature>
<keyword evidence="3" id="KW-1185">Reference proteome</keyword>
<accession>A0AAE1VT04</accession>
<comment type="caution">
    <text evidence="2">The sequence shown here is derived from an EMBL/GenBank/DDBJ whole genome shotgun (WGS) entry which is preliminary data.</text>
</comment>
<reference evidence="2" key="1">
    <citation type="submission" date="2023-12" db="EMBL/GenBank/DDBJ databases">
        <title>Genome assembly of Anisodus tanguticus.</title>
        <authorList>
            <person name="Wang Y.-J."/>
        </authorList>
    </citation>
    <scope>NUCLEOTIDE SEQUENCE</scope>
    <source>
        <strain evidence="2">KB-2021</strain>
        <tissue evidence="2">Leaf</tissue>
    </source>
</reference>